<keyword evidence="2" id="KW-1185">Reference proteome</keyword>
<evidence type="ECO:0000313" key="1">
    <source>
        <dbReference type="EMBL" id="MCW3476744.1"/>
    </source>
</evidence>
<organism evidence="1 2">
    <name type="scientific">Limobrevibacterium gyesilva</name>
    <dbReference type="NCBI Taxonomy" id="2991712"/>
    <lineage>
        <taxon>Bacteria</taxon>
        <taxon>Pseudomonadati</taxon>
        <taxon>Pseudomonadota</taxon>
        <taxon>Alphaproteobacteria</taxon>
        <taxon>Acetobacterales</taxon>
        <taxon>Acetobacteraceae</taxon>
        <taxon>Limobrevibacterium</taxon>
    </lineage>
</organism>
<proteinExistence type="predicted"/>
<evidence type="ECO:0000313" key="2">
    <source>
        <dbReference type="Proteomes" id="UP001165679"/>
    </source>
</evidence>
<name>A0AA41YMQ2_9PROT</name>
<dbReference type="Proteomes" id="UP001165679">
    <property type="component" value="Unassembled WGS sequence"/>
</dbReference>
<accession>A0AA41YMQ2</accession>
<dbReference type="AlphaFoldDB" id="A0AA41YMQ2"/>
<dbReference type="RefSeq" id="WP_264715575.1">
    <property type="nucleotide sequence ID" value="NZ_JAPDNT010000023.1"/>
</dbReference>
<gene>
    <name evidence="1" type="ORF">OL599_19440</name>
</gene>
<dbReference type="EMBL" id="JAPDNT010000023">
    <property type="protein sequence ID" value="MCW3476744.1"/>
    <property type="molecule type" value="Genomic_DNA"/>
</dbReference>
<protein>
    <submittedName>
        <fullName evidence="1">Uncharacterized protein</fullName>
    </submittedName>
</protein>
<comment type="caution">
    <text evidence="1">The sequence shown here is derived from an EMBL/GenBank/DDBJ whole genome shotgun (WGS) entry which is preliminary data.</text>
</comment>
<sequence>MNPEARVLIVEAVLSDEELEAAVQAHRVRWRYEGPVAIVGTRPKMDAATWEATCWRAGS</sequence>
<reference evidence="1" key="2">
    <citation type="submission" date="2022-10" db="EMBL/GenBank/DDBJ databases">
        <authorList>
            <person name="Trinh H.N."/>
        </authorList>
    </citation>
    <scope>NUCLEOTIDE SEQUENCE</scope>
    <source>
        <strain evidence="1">RN2-1</strain>
    </source>
</reference>
<reference evidence="1" key="1">
    <citation type="submission" date="2022-09" db="EMBL/GenBank/DDBJ databases">
        <title>Rhodovastum sp. nov. RN2-1 isolated from soil in Seongnam, South Korea.</title>
        <authorList>
            <person name="Le N.T."/>
        </authorList>
    </citation>
    <scope>NUCLEOTIDE SEQUENCE</scope>
    <source>
        <strain evidence="1">RN2-1</strain>
    </source>
</reference>